<dbReference type="PROSITE" id="PS00344">
    <property type="entry name" value="GATA_ZN_FINGER_1"/>
    <property type="match status" value="1"/>
</dbReference>
<dbReference type="GeneID" id="93576438"/>
<dbReference type="FunFam" id="3.30.50.10:FF:000043">
    <property type="entry name" value="Sexual development transcription factor NsdD"/>
    <property type="match status" value="1"/>
</dbReference>
<dbReference type="InterPro" id="IPR051140">
    <property type="entry name" value="GATA_TF"/>
</dbReference>
<evidence type="ECO:0000313" key="8">
    <source>
        <dbReference type="Proteomes" id="UP000184499"/>
    </source>
</evidence>
<proteinExistence type="predicted"/>
<sequence>MRLGVVALEHLPALGYLGKDGPSYAPKHPGIATAHTSSPTPLLSPTTMYSGQPLPVSYTTSTGSGHLQAGYISPPDSRRALEEEKDKQQQQPQRQSLPSIHEALGNDNHLPYPAPTPAPPQQAHHAPPHSLPSNIVGRPATEGPPGPPNPFSGGAATGPFMREPAFQHQLQAEASRSSLTSINTQDSRNASLQSLNSGKSPTQSQKTGITSISGSQVGSGYEYSAPPSAGSVASPNGYGAFSQSFSFQSQPPPNAPAYPSASYDARPYAGASWKPGVPETARVDDVKASLATRPAIAGQPQSDSVKRHLDIYDVETSLNEIAEMSTRTLDFSRHYAARAHHTQRSGPVLGSLPSIHEVEEMLNIQRRNQDALIRIRTAILNQEHAMAEQMAQRKAFKAGGVHDDVHHMAMYQEDYKGSGGFAGPDSKKRRGVRPNFLFSFAFYSPLLLSPCLPVPFTTGLPLASNFFTIYPLLLLPSLTAALLQKAAPPGRCHSCNRAETPEWRRGPDGARTLCNACGLHYAKLTRKMGANKASSLGSNLKPKTALDSASPSSH</sequence>
<dbReference type="SMART" id="SM00401">
    <property type="entry name" value="ZnF_GATA"/>
    <property type="match status" value="1"/>
</dbReference>
<dbReference type="Gene3D" id="3.30.50.10">
    <property type="entry name" value="Erythroid Transcription Factor GATA-1, subunit A"/>
    <property type="match status" value="1"/>
</dbReference>
<evidence type="ECO:0000259" key="6">
    <source>
        <dbReference type="PROSITE" id="PS50114"/>
    </source>
</evidence>
<evidence type="ECO:0000313" key="7">
    <source>
        <dbReference type="EMBL" id="OJJ75873.1"/>
    </source>
</evidence>
<dbReference type="Proteomes" id="UP000184499">
    <property type="component" value="Unassembled WGS sequence"/>
</dbReference>
<dbReference type="STRING" id="767769.A0A1L9UW12"/>
<dbReference type="SUPFAM" id="SSF57716">
    <property type="entry name" value="Glucocorticoid receptor-like (DNA-binding domain)"/>
    <property type="match status" value="1"/>
</dbReference>
<feature type="region of interest" description="Disordered" evidence="5">
    <location>
        <begin position="533"/>
        <end position="554"/>
    </location>
</feature>
<gene>
    <name evidence="7" type="ORF">ASPBRDRAFT_385027</name>
</gene>
<dbReference type="RefSeq" id="XP_067483120.1">
    <property type="nucleotide sequence ID" value="XM_067623950.1"/>
</dbReference>
<dbReference type="PANTHER" id="PTHR45658">
    <property type="entry name" value="GATA TRANSCRIPTION FACTOR"/>
    <property type="match status" value="1"/>
</dbReference>
<protein>
    <recommendedName>
        <fullName evidence="6">GATA-type domain-containing protein</fullName>
    </recommendedName>
</protein>
<dbReference type="GO" id="GO:0008270">
    <property type="term" value="F:zinc ion binding"/>
    <property type="evidence" value="ECO:0007669"/>
    <property type="project" value="UniProtKB-KW"/>
</dbReference>
<dbReference type="InterPro" id="IPR000679">
    <property type="entry name" value="Znf_GATA"/>
</dbReference>
<evidence type="ECO:0000256" key="2">
    <source>
        <dbReference type="ARBA" id="ARBA00022771"/>
    </source>
</evidence>
<dbReference type="PROSITE" id="PS50114">
    <property type="entry name" value="GATA_ZN_FINGER_2"/>
    <property type="match status" value="1"/>
</dbReference>
<evidence type="ECO:0000256" key="1">
    <source>
        <dbReference type="ARBA" id="ARBA00022723"/>
    </source>
</evidence>
<dbReference type="CDD" id="cd00202">
    <property type="entry name" value="ZnF_GATA"/>
    <property type="match status" value="1"/>
</dbReference>
<organism evidence="7 8">
    <name type="scientific">Aspergillus brasiliensis (strain CBS 101740 / IMI 381727 / IBT 21946)</name>
    <dbReference type="NCBI Taxonomy" id="767769"/>
    <lineage>
        <taxon>Eukaryota</taxon>
        <taxon>Fungi</taxon>
        <taxon>Dikarya</taxon>
        <taxon>Ascomycota</taxon>
        <taxon>Pezizomycotina</taxon>
        <taxon>Eurotiomycetes</taxon>
        <taxon>Eurotiomycetidae</taxon>
        <taxon>Eurotiales</taxon>
        <taxon>Aspergillaceae</taxon>
        <taxon>Aspergillus</taxon>
        <taxon>Aspergillus subgen. Circumdati</taxon>
    </lineage>
</organism>
<evidence type="ECO:0000256" key="4">
    <source>
        <dbReference type="PROSITE-ProRule" id="PRU00094"/>
    </source>
</evidence>
<feature type="compositionally biased region" description="Low complexity" evidence="5">
    <location>
        <begin position="36"/>
        <end position="47"/>
    </location>
</feature>
<feature type="compositionally biased region" description="Low complexity" evidence="5">
    <location>
        <begin position="131"/>
        <end position="141"/>
    </location>
</feature>
<dbReference type="EMBL" id="KV878680">
    <property type="protein sequence ID" value="OJJ75873.1"/>
    <property type="molecule type" value="Genomic_DNA"/>
</dbReference>
<dbReference type="OrthoDB" id="2162994at2759"/>
<evidence type="ECO:0000256" key="5">
    <source>
        <dbReference type="SAM" id="MobiDB-lite"/>
    </source>
</evidence>
<dbReference type="GO" id="GO:0006355">
    <property type="term" value="P:regulation of DNA-templated transcription"/>
    <property type="evidence" value="ECO:0007669"/>
    <property type="project" value="InterPro"/>
</dbReference>
<dbReference type="InterPro" id="IPR013088">
    <property type="entry name" value="Znf_NHR/GATA"/>
</dbReference>
<keyword evidence="8" id="KW-1185">Reference proteome</keyword>
<dbReference type="AlphaFoldDB" id="A0A1L9UW12"/>
<keyword evidence="1" id="KW-0479">Metal-binding</keyword>
<keyword evidence="3" id="KW-0862">Zinc</keyword>
<feature type="region of interest" description="Disordered" evidence="5">
    <location>
        <begin position="27"/>
        <end position="74"/>
    </location>
</feature>
<evidence type="ECO:0000256" key="3">
    <source>
        <dbReference type="ARBA" id="ARBA00022833"/>
    </source>
</evidence>
<dbReference type="OMA" id="HYATRAH"/>
<accession>A0A1L9UW12</accession>
<dbReference type="VEuPathDB" id="FungiDB:ASPBRDRAFT_385027"/>
<dbReference type="Pfam" id="PF00320">
    <property type="entry name" value="GATA"/>
    <property type="match status" value="1"/>
</dbReference>
<feature type="domain" description="GATA-type" evidence="6">
    <location>
        <begin position="491"/>
        <end position="521"/>
    </location>
</feature>
<keyword evidence="2 4" id="KW-0863">Zinc-finger</keyword>
<name>A0A1L9UW12_ASPBC</name>
<feature type="compositionally biased region" description="Polar residues" evidence="5">
    <location>
        <begin position="168"/>
        <end position="218"/>
    </location>
</feature>
<feature type="region of interest" description="Disordered" evidence="5">
    <location>
        <begin position="103"/>
        <end position="231"/>
    </location>
</feature>
<reference evidence="8" key="1">
    <citation type="journal article" date="2017" name="Genome Biol.">
        <title>Comparative genomics reveals high biological diversity and specific adaptations in the industrially and medically important fungal genus Aspergillus.</title>
        <authorList>
            <person name="de Vries R.P."/>
            <person name="Riley R."/>
            <person name="Wiebenga A."/>
            <person name="Aguilar-Osorio G."/>
            <person name="Amillis S."/>
            <person name="Uchima C.A."/>
            <person name="Anderluh G."/>
            <person name="Asadollahi M."/>
            <person name="Askin M."/>
            <person name="Barry K."/>
            <person name="Battaglia E."/>
            <person name="Bayram O."/>
            <person name="Benocci T."/>
            <person name="Braus-Stromeyer S.A."/>
            <person name="Caldana C."/>
            <person name="Canovas D."/>
            <person name="Cerqueira G.C."/>
            <person name="Chen F."/>
            <person name="Chen W."/>
            <person name="Choi C."/>
            <person name="Clum A."/>
            <person name="Dos Santos R.A."/>
            <person name="Damasio A.R."/>
            <person name="Diallinas G."/>
            <person name="Emri T."/>
            <person name="Fekete E."/>
            <person name="Flipphi M."/>
            <person name="Freyberg S."/>
            <person name="Gallo A."/>
            <person name="Gournas C."/>
            <person name="Habgood R."/>
            <person name="Hainaut M."/>
            <person name="Harispe M.L."/>
            <person name="Henrissat B."/>
            <person name="Hilden K.S."/>
            <person name="Hope R."/>
            <person name="Hossain A."/>
            <person name="Karabika E."/>
            <person name="Karaffa L."/>
            <person name="Karanyi Z."/>
            <person name="Krasevec N."/>
            <person name="Kuo A."/>
            <person name="Kusch H."/>
            <person name="LaButti K."/>
            <person name="Lagendijk E.L."/>
            <person name="Lapidus A."/>
            <person name="Levasseur A."/>
            <person name="Lindquist E."/>
            <person name="Lipzen A."/>
            <person name="Logrieco A.F."/>
            <person name="MacCabe A."/>
            <person name="Maekelae M.R."/>
            <person name="Malavazi I."/>
            <person name="Melin P."/>
            <person name="Meyer V."/>
            <person name="Mielnichuk N."/>
            <person name="Miskei M."/>
            <person name="Molnar A.P."/>
            <person name="Mule G."/>
            <person name="Ngan C.Y."/>
            <person name="Orejas M."/>
            <person name="Orosz E."/>
            <person name="Ouedraogo J.P."/>
            <person name="Overkamp K.M."/>
            <person name="Park H.-S."/>
            <person name="Perrone G."/>
            <person name="Piumi F."/>
            <person name="Punt P.J."/>
            <person name="Ram A.F."/>
            <person name="Ramon A."/>
            <person name="Rauscher S."/>
            <person name="Record E."/>
            <person name="Riano-Pachon D.M."/>
            <person name="Robert V."/>
            <person name="Roehrig J."/>
            <person name="Ruller R."/>
            <person name="Salamov A."/>
            <person name="Salih N.S."/>
            <person name="Samson R.A."/>
            <person name="Sandor E."/>
            <person name="Sanguinetti M."/>
            <person name="Schuetze T."/>
            <person name="Sepcic K."/>
            <person name="Shelest E."/>
            <person name="Sherlock G."/>
            <person name="Sophianopoulou V."/>
            <person name="Squina F.M."/>
            <person name="Sun H."/>
            <person name="Susca A."/>
            <person name="Todd R.B."/>
            <person name="Tsang A."/>
            <person name="Unkles S.E."/>
            <person name="van de Wiele N."/>
            <person name="van Rossen-Uffink D."/>
            <person name="Oliveira J.V."/>
            <person name="Vesth T.C."/>
            <person name="Visser J."/>
            <person name="Yu J.-H."/>
            <person name="Zhou M."/>
            <person name="Andersen M.R."/>
            <person name="Archer D.B."/>
            <person name="Baker S.E."/>
            <person name="Benoit I."/>
            <person name="Brakhage A.A."/>
            <person name="Braus G.H."/>
            <person name="Fischer R."/>
            <person name="Frisvad J.C."/>
            <person name="Goldman G.H."/>
            <person name="Houbraken J."/>
            <person name="Oakley B."/>
            <person name="Pocsi I."/>
            <person name="Scazzocchio C."/>
            <person name="Seiboth B."/>
            <person name="vanKuyk P.A."/>
            <person name="Wortman J."/>
            <person name="Dyer P.S."/>
            <person name="Grigoriev I.V."/>
        </authorList>
    </citation>
    <scope>NUCLEOTIDE SEQUENCE [LARGE SCALE GENOMIC DNA]</scope>
    <source>
        <strain evidence="8">CBS 101740 / IMI 381727 / IBT 21946</strain>
    </source>
</reference>
<dbReference type="GO" id="GO:0043565">
    <property type="term" value="F:sequence-specific DNA binding"/>
    <property type="evidence" value="ECO:0007669"/>
    <property type="project" value="InterPro"/>
</dbReference>